<feature type="compositionally biased region" description="Basic and acidic residues" evidence="1">
    <location>
        <begin position="1"/>
        <end position="10"/>
    </location>
</feature>
<comment type="caution">
    <text evidence="2">The sequence shown here is derived from an EMBL/GenBank/DDBJ whole genome shotgun (WGS) entry which is preliminary data.</text>
</comment>
<feature type="region of interest" description="Disordered" evidence="1">
    <location>
        <begin position="1"/>
        <end position="24"/>
    </location>
</feature>
<evidence type="ECO:0000256" key="1">
    <source>
        <dbReference type="SAM" id="MobiDB-lite"/>
    </source>
</evidence>
<protein>
    <submittedName>
        <fullName evidence="2">Uncharacterized protein</fullName>
    </submittedName>
</protein>
<dbReference type="AlphaFoldDB" id="A0A3D9CUL0"/>
<evidence type="ECO:0000313" key="2">
    <source>
        <dbReference type="EMBL" id="REC69297.1"/>
    </source>
</evidence>
<sequence>MTDGNVKDFGKGMTPPAYQTLPSGPIDIHSKEGKALRQQTIQAGKIGTAVQEVYKGWEKDYQKGSGKK</sequence>
<dbReference type="EMBL" id="QNUE01000001">
    <property type="protein sequence ID" value="REC69297.1"/>
    <property type="molecule type" value="Genomic_DNA"/>
</dbReference>
<dbReference type="Proteomes" id="UP000256769">
    <property type="component" value="Unassembled WGS sequence"/>
</dbReference>
<evidence type="ECO:0000313" key="3">
    <source>
        <dbReference type="Proteomes" id="UP000256769"/>
    </source>
</evidence>
<proteinExistence type="predicted"/>
<gene>
    <name evidence="2" type="ORF">DRF59_00010</name>
</gene>
<organism evidence="2 3">
    <name type="scientific">Chryseobacterium flavum</name>
    <dbReference type="NCBI Taxonomy" id="415851"/>
    <lineage>
        <taxon>Bacteria</taxon>
        <taxon>Pseudomonadati</taxon>
        <taxon>Bacteroidota</taxon>
        <taxon>Flavobacteriia</taxon>
        <taxon>Flavobacteriales</taxon>
        <taxon>Weeksellaceae</taxon>
        <taxon>Chryseobacterium group</taxon>
        <taxon>Chryseobacterium</taxon>
    </lineage>
</organism>
<reference evidence="2 3" key="1">
    <citation type="journal article" date="2007" name="Int. J. Syst. Evol. Microbiol.">
        <title>Chryseobacterium flavum sp. nov., isolated from polluted soil.</title>
        <authorList>
            <person name="Zhou Y."/>
            <person name="Dong J."/>
            <person name="Wang X."/>
            <person name="Huang X."/>
            <person name="Zhang K.Y."/>
            <person name="Zhang Y.Q."/>
            <person name="Guo Y.F."/>
            <person name="Lai R."/>
            <person name="Li W.J."/>
        </authorList>
    </citation>
    <scope>NUCLEOTIDE SEQUENCE [LARGE SCALE GENOMIC DNA]</scope>
    <source>
        <strain evidence="2 3">KCTC 12877</strain>
    </source>
</reference>
<dbReference type="RefSeq" id="WP_115956259.1">
    <property type="nucleotide sequence ID" value="NZ_CBCRVL010000038.1"/>
</dbReference>
<name>A0A3D9CUL0_9FLAO</name>
<keyword evidence="3" id="KW-1185">Reference proteome</keyword>
<accession>A0A3D9CUL0</accession>